<feature type="domain" description="Glycosyl hydrolase family 92" evidence="4">
    <location>
        <begin position="423"/>
        <end position="910"/>
    </location>
</feature>
<evidence type="ECO:0000259" key="6">
    <source>
        <dbReference type="Pfam" id="PF24135"/>
    </source>
</evidence>
<dbReference type="InterPro" id="IPR008979">
    <property type="entry name" value="Galactose-bd-like_sf"/>
</dbReference>
<evidence type="ECO:0000313" key="8">
    <source>
        <dbReference type="Proteomes" id="UP000441522"/>
    </source>
</evidence>
<feature type="domain" description="DUF7402" evidence="6">
    <location>
        <begin position="25"/>
        <end position="159"/>
    </location>
</feature>
<evidence type="ECO:0000256" key="1">
    <source>
        <dbReference type="ARBA" id="ARBA00001913"/>
    </source>
</evidence>
<dbReference type="EMBL" id="WCWW01000005">
    <property type="protein sequence ID" value="KAB3859239.1"/>
    <property type="molecule type" value="Genomic_DNA"/>
</dbReference>
<dbReference type="PANTHER" id="PTHR12143:SF39">
    <property type="entry name" value="SECRETED PROTEIN"/>
    <property type="match status" value="1"/>
</dbReference>
<dbReference type="Proteomes" id="UP000441522">
    <property type="component" value="Unassembled WGS sequence"/>
</dbReference>
<protein>
    <submittedName>
        <fullName evidence="7">Glycoside hydrolase family 92 protein</fullName>
    </submittedName>
</protein>
<accession>A0A412M1N5</accession>
<dbReference type="GO" id="GO:0006516">
    <property type="term" value="P:glycoprotein catabolic process"/>
    <property type="evidence" value="ECO:0007669"/>
    <property type="project" value="TreeGrafter"/>
</dbReference>
<dbReference type="SUPFAM" id="SSF48208">
    <property type="entry name" value="Six-hairpin glycosidases"/>
    <property type="match status" value="1"/>
</dbReference>
<dbReference type="Gene3D" id="1.20.1050.60">
    <property type="entry name" value="alpha-1,2-mannosidase"/>
    <property type="match status" value="1"/>
</dbReference>
<evidence type="ECO:0000256" key="3">
    <source>
        <dbReference type="ARBA" id="ARBA00022837"/>
    </source>
</evidence>
<dbReference type="GO" id="GO:0030246">
    <property type="term" value="F:carbohydrate binding"/>
    <property type="evidence" value="ECO:0007669"/>
    <property type="project" value="InterPro"/>
</dbReference>
<dbReference type="InterPro" id="IPR008928">
    <property type="entry name" value="6-hairpin_glycosidase_sf"/>
</dbReference>
<dbReference type="Pfam" id="PF24135">
    <property type="entry name" value="DUF7402"/>
    <property type="match status" value="1"/>
</dbReference>
<keyword evidence="7" id="KW-0378">Hydrolase</keyword>
<dbReference type="GO" id="GO:0005829">
    <property type="term" value="C:cytosol"/>
    <property type="evidence" value="ECO:0007669"/>
    <property type="project" value="TreeGrafter"/>
</dbReference>
<reference evidence="7 8" key="1">
    <citation type="journal article" date="2019" name="Nat. Med.">
        <title>A library of human gut bacterial isolates paired with longitudinal multiomics data enables mechanistic microbiome research.</title>
        <authorList>
            <person name="Poyet M."/>
            <person name="Groussin M."/>
            <person name="Gibbons S.M."/>
            <person name="Avila-Pacheco J."/>
            <person name="Jiang X."/>
            <person name="Kearney S.M."/>
            <person name="Perrotta A.R."/>
            <person name="Berdy B."/>
            <person name="Zhao S."/>
            <person name="Lieberman T.D."/>
            <person name="Swanson P.K."/>
            <person name="Smith M."/>
            <person name="Roesemann S."/>
            <person name="Alexander J.E."/>
            <person name="Rich S.A."/>
            <person name="Livny J."/>
            <person name="Vlamakis H."/>
            <person name="Clish C."/>
            <person name="Bullock K."/>
            <person name="Deik A."/>
            <person name="Scott J."/>
            <person name="Pierce K.A."/>
            <person name="Xavier R.J."/>
            <person name="Alm E.J."/>
        </authorList>
    </citation>
    <scope>NUCLEOTIDE SEQUENCE [LARGE SCALE GENOMIC DNA]</scope>
    <source>
        <strain evidence="7 8">BIOML-A5</strain>
    </source>
</reference>
<sequence length="920" mass="103049">MKKSFLLLGLLALFAVTAMYASPYNIAAKSRVSASSVCSGEYDAENVTDQVIRIPGKGAWASKSTMTFWGQIDYPWIQLDWETPVCINKVILYDRPEKETHIAGGTLHFSDGSSINVCQIPNDGAPKVIEFPARKTQWMRFEVTDGDGENLGLSEIEVFPAPEDYSDYVSWVDPYIESARGRYFFFITGNQPFGMIGAAPLPRNKNQYGGGYNYNSTHVLGFPQIHCWMLSGLTLMPTTGHVNPTLGEEGWQSSFSHDGEIVQSGYHRLYLEKYNTWVEQTTTDRVSFYRLTYTEDATAHILLNLGGYVATSTMVNAHVNKTSSNELTGYFDTKGRLWGGPDVVRIYFAVCFDKPFESLDGWADKECFPDIEELQGTTESTPRSDSGWSYHDAPTSGVSAQYQVRRGEQVCLKMAVSYVSIANAKENLETECNHWDFDKVRRDSQEEWNQWLGKIDVKGGTDAQKIKFYTDLWHTLLGRHKIDDCNGEYPDYTQGGTRKGTHTLNAECQIRQLEKDKMGNSIHHMYNSDAFWLTQWNLNTLWGLAYPSVLDDFAASLIRYSLNGDLLPRGPCAGGYSYIMTGCPATSLITSAYQRGITRKWSPSAGYRMMKKNHAKGGMLALDMDKELDFYIQNGYCPDNAGLTIQWAFEDWALAEMAARMGKWKDYAYFHQRSMGWPASFHEGAKLILPRREDGSWLHTDLTNGWGYVEANAWQATFGLSHDIPGLASKMGGNDTLCAMLNDAFEKATATDFVFGYGGGYVSYANQPGCSNAHVFAHAGKPWLSQYWVRRVKEQAHGAITPDKGYGGHDEDQGQMGGVGVLMAIGLFGLDGGSGQHPAYDITSPIFDEVTIKLDPAYYKGREFRIKTYHNSKENCYIQCARLNGKEYSSFQLPHSVFAQGGLLELWLGDTPNENWGTVD</sequence>
<dbReference type="GO" id="GO:0000224">
    <property type="term" value="F:peptide-N4-(N-acetyl-beta-glucosaminyl)asparagine amidase activity"/>
    <property type="evidence" value="ECO:0007669"/>
    <property type="project" value="TreeGrafter"/>
</dbReference>
<comment type="subunit">
    <text evidence="2">Monomer.</text>
</comment>
<organism evidence="7 8">
    <name type="scientific">Phocaeicola vulgatus</name>
    <name type="common">Bacteroides vulgatus</name>
    <dbReference type="NCBI Taxonomy" id="821"/>
    <lineage>
        <taxon>Bacteria</taxon>
        <taxon>Pseudomonadati</taxon>
        <taxon>Bacteroidota</taxon>
        <taxon>Bacteroidia</taxon>
        <taxon>Bacteroidales</taxon>
        <taxon>Bacteroidaceae</taxon>
        <taxon>Phocaeicola</taxon>
    </lineage>
</organism>
<keyword evidence="3" id="KW-0106">Calcium</keyword>
<evidence type="ECO:0000259" key="4">
    <source>
        <dbReference type="Pfam" id="PF07971"/>
    </source>
</evidence>
<dbReference type="NCBIfam" id="TIGR01180">
    <property type="entry name" value="aman2_put"/>
    <property type="match status" value="1"/>
</dbReference>
<dbReference type="Gene3D" id="1.20.1610.10">
    <property type="entry name" value="alpha-1,2-mannosidases domains"/>
    <property type="match status" value="1"/>
</dbReference>
<dbReference type="Pfam" id="PF17678">
    <property type="entry name" value="Glyco_hydro_92N"/>
    <property type="match status" value="1"/>
</dbReference>
<dbReference type="InterPro" id="IPR055826">
    <property type="entry name" value="DUF7402"/>
</dbReference>
<dbReference type="Gene3D" id="2.60.120.260">
    <property type="entry name" value="Galactose-binding domain-like"/>
    <property type="match status" value="1"/>
</dbReference>
<dbReference type="SUPFAM" id="SSF49785">
    <property type="entry name" value="Galactose-binding domain-like"/>
    <property type="match status" value="1"/>
</dbReference>
<evidence type="ECO:0000313" key="7">
    <source>
        <dbReference type="EMBL" id="KAB3859239.1"/>
    </source>
</evidence>
<dbReference type="PANTHER" id="PTHR12143">
    <property type="entry name" value="PEPTIDE N-GLYCANASE PNGASE -RELATED"/>
    <property type="match status" value="1"/>
</dbReference>
<dbReference type="OMA" id="KFYTDLW"/>
<dbReference type="GO" id="GO:0005975">
    <property type="term" value="P:carbohydrate metabolic process"/>
    <property type="evidence" value="ECO:0007669"/>
    <property type="project" value="InterPro"/>
</dbReference>
<dbReference type="InterPro" id="IPR014718">
    <property type="entry name" value="GH-type_carb-bd"/>
</dbReference>
<dbReference type="RefSeq" id="WP_011964892.1">
    <property type="nucleotide sequence ID" value="NZ_CBCRWF010000015.1"/>
</dbReference>
<gene>
    <name evidence="7" type="ORF">GAS29_03450</name>
</gene>
<dbReference type="GeneID" id="5301719"/>
<comment type="caution">
    <text evidence="7">The sequence shown here is derived from an EMBL/GenBank/DDBJ whole genome shotgun (WGS) entry which is preliminary data.</text>
</comment>
<proteinExistence type="predicted"/>
<dbReference type="InterPro" id="IPR012939">
    <property type="entry name" value="Glyco_hydro_92"/>
</dbReference>
<comment type="cofactor">
    <cofactor evidence="1">
        <name>Ca(2+)</name>
        <dbReference type="ChEBI" id="CHEBI:29108"/>
    </cofactor>
</comment>
<evidence type="ECO:0000259" key="5">
    <source>
        <dbReference type="Pfam" id="PF17678"/>
    </source>
</evidence>
<evidence type="ECO:0000256" key="2">
    <source>
        <dbReference type="ARBA" id="ARBA00011245"/>
    </source>
</evidence>
<feature type="domain" description="Glycosyl hydrolase family 92 N-terminal" evidence="5">
    <location>
        <begin position="171"/>
        <end position="417"/>
    </location>
</feature>
<dbReference type="InterPro" id="IPR050883">
    <property type="entry name" value="PNGase"/>
</dbReference>
<dbReference type="Gene3D" id="2.70.98.10">
    <property type="match status" value="1"/>
</dbReference>
<dbReference type="AlphaFoldDB" id="A0A412M1N5"/>
<dbReference type="InterPro" id="IPR005887">
    <property type="entry name" value="GH92_a_mannosidase_put"/>
</dbReference>
<dbReference type="Gene3D" id="3.30.2080.10">
    <property type="entry name" value="GH92 mannosidase domain"/>
    <property type="match status" value="1"/>
</dbReference>
<dbReference type="Pfam" id="PF07971">
    <property type="entry name" value="Glyco_hydro_92"/>
    <property type="match status" value="1"/>
</dbReference>
<name>A0A412M1N5_PHOVU</name>
<dbReference type="InterPro" id="IPR041371">
    <property type="entry name" value="GH92_N"/>
</dbReference>